<sequence length="99" mass="11127">MIDWADLAQDEGGGGGRTACRWFLLGRQYGINLYDCLVIHSFFCRVVAVLCMHRFCTLLRLLFLIGIRHSGTRSVFHNRCGRSGPSTPLRTLILDIGIT</sequence>
<dbReference type="VEuPathDB" id="FungiDB:BO78DRAFT_184786"/>
<protein>
    <submittedName>
        <fullName evidence="1">Uncharacterized protein</fullName>
    </submittedName>
</protein>
<keyword evidence="2" id="KW-1185">Reference proteome</keyword>
<dbReference type="Proteomes" id="UP000248423">
    <property type="component" value="Unassembled WGS sequence"/>
</dbReference>
<dbReference type="AlphaFoldDB" id="A0A319F026"/>
<proteinExistence type="predicted"/>
<dbReference type="EMBL" id="KZ826320">
    <property type="protein sequence ID" value="PYI10884.1"/>
    <property type="molecule type" value="Genomic_DNA"/>
</dbReference>
<accession>A0A319F026</accession>
<name>A0A319F026_ASPSB</name>
<organism evidence="1 2">
    <name type="scientific">Aspergillus sclerotiicarbonarius (strain CBS 121057 / IBT 28362)</name>
    <dbReference type="NCBI Taxonomy" id="1448318"/>
    <lineage>
        <taxon>Eukaryota</taxon>
        <taxon>Fungi</taxon>
        <taxon>Dikarya</taxon>
        <taxon>Ascomycota</taxon>
        <taxon>Pezizomycotina</taxon>
        <taxon>Eurotiomycetes</taxon>
        <taxon>Eurotiomycetidae</taxon>
        <taxon>Eurotiales</taxon>
        <taxon>Aspergillaceae</taxon>
        <taxon>Aspergillus</taxon>
        <taxon>Aspergillus subgen. Circumdati</taxon>
    </lineage>
</organism>
<reference evidence="1 2" key="1">
    <citation type="submission" date="2018-02" db="EMBL/GenBank/DDBJ databases">
        <title>The genomes of Aspergillus section Nigri reveals drivers in fungal speciation.</title>
        <authorList>
            <consortium name="DOE Joint Genome Institute"/>
            <person name="Vesth T.C."/>
            <person name="Nybo J."/>
            <person name="Theobald S."/>
            <person name="Brandl J."/>
            <person name="Frisvad J.C."/>
            <person name="Nielsen K.F."/>
            <person name="Lyhne E.K."/>
            <person name="Kogle M.E."/>
            <person name="Kuo A."/>
            <person name="Riley R."/>
            <person name="Clum A."/>
            <person name="Nolan M."/>
            <person name="Lipzen A."/>
            <person name="Salamov A."/>
            <person name="Henrissat B."/>
            <person name="Wiebenga A."/>
            <person name="De vries R.P."/>
            <person name="Grigoriev I.V."/>
            <person name="Mortensen U.H."/>
            <person name="Andersen M.R."/>
            <person name="Baker S.E."/>
        </authorList>
    </citation>
    <scope>NUCLEOTIDE SEQUENCE [LARGE SCALE GENOMIC DNA]</scope>
    <source>
        <strain evidence="1 2">CBS 121057</strain>
    </source>
</reference>
<evidence type="ECO:0000313" key="2">
    <source>
        <dbReference type="Proteomes" id="UP000248423"/>
    </source>
</evidence>
<gene>
    <name evidence="1" type="ORF">BO78DRAFT_184786</name>
</gene>
<evidence type="ECO:0000313" key="1">
    <source>
        <dbReference type="EMBL" id="PYI10884.1"/>
    </source>
</evidence>